<evidence type="ECO:0000313" key="2">
    <source>
        <dbReference type="EMBL" id="KZL93790.1"/>
    </source>
</evidence>
<organism evidence="2 3">
    <name type="scientific">Clostridium magnum DSM 2767</name>
    <dbReference type="NCBI Taxonomy" id="1121326"/>
    <lineage>
        <taxon>Bacteria</taxon>
        <taxon>Bacillati</taxon>
        <taxon>Bacillota</taxon>
        <taxon>Clostridia</taxon>
        <taxon>Eubacteriales</taxon>
        <taxon>Clostridiaceae</taxon>
        <taxon>Clostridium</taxon>
    </lineage>
</organism>
<dbReference type="EMBL" id="LWAE01000001">
    <property type="protein sequence ID" value="KZL93790.1"/>
    <property type="molecule type" value="Genomic_DNA"/>
</dbReference>
<dbReference type="RefSeq" id="WP_066618231.1">
    <property type="nucleotide sequence ID" value="NZ_FQXL01000012.1"/>
</dbReference>
<dbReference type="Proteomes" id="UP000076603">
    <property type="component" value="Unassembled WGS sequence"/>
</dbReference>
<dbReference type="STRING" id="1121326.CLMAG_08410"/>
<dbReference type="PATRIC" id="fig|1121326.3.peg.799"/>
<evidence type="ECO:0000256" key="1">
    <source>
        <dbReference type="SAM" id="MobiDB-lite"/>
    </source>
</evidence>
<feature type="compositionally biased region" description="Low complexity" evidence="1">
    <location>
        <begin position="1"/>
        <end position="48"/>
    </location>
</feature>
<name>A0A162UDJ4_9CLOT</name>
<dbReference type="AlphaFoldDB" id="A0A162UDJ4"/>
<protein>
    <submittedName>
        <fullName evidence="2">Uncharacterized protein</fullName>
    </submittedName>
</protein>
<feature type="region of interest" description="Disordered" evidence="1">
    <location>
        <begin position="1"/>
        <end position="53"/>
    </location>
</feature>
<comment type="caution">
    <text evidence="2">The sequence shown here is derived from an EMBL/GenBank/DDBJ whole genome shotgun (WGS) entry which is preliminary data.</text>
</comment>
<keyword evidence="3" id="KW-1185">Reference proteome</keyword>
<reference evidence="2 3" key="1">
    <citation type="submission" date="2016-04" db="EMBL/GenBank/DDBJ databases">
        <title>Genome sequence of Clostridium magnum DSM 2767.</title>
        <authorList>
            <person name="Poehlein A."/>
            <person name="Uhlig R."/>
            <person name="Fischer R."/>
            <person name="Bahl H."/>
            <person name="Daniel R."/>
        </authorList>
    </citation>
    <scope>NUCLEOTIDE SEQUENCE [LARGE SCALE GENOMIC DNA]</scope>
    <source>
        <strain evidence="2 3">DSM 2767</strain>
    </source>
</reference>
<gene>
    <name evidence="2" type="ORF">CLMAG_08410</name>
</gene>
<evidence type="ECO:0000313" key="3">
    <source>
        <dbReference type="Proteomes" id="UP000076603"/>
    </source>
</evidence>
<proteinExistence type="predicted"/>
<accession>A0A162UDJ4</accession>
<sequence length="112" mass="12727">MPNDNQNNNNGNNNSVNNKSDNNQSNNTENSNACNNNSNNQNNNNNSNPGLTNHELLELHELFSSEIIGVKKDQTNISMVQNEELKNFVQESLNTRKNTIQQMQNFINQHVK</sequence>